<keyword evidence="5" id="KW-0539">Nucleus</keyword>
<feature type="region of interest" description="Disordered" evidence="6">
    <location>
        <begin position="221"/>
        <end position="253"/>
    </location>
</feature>
<dbReference type="HOGENOM" id="CLU_567896_0_0_1"/>
<sequence>MAAAAAGVGGGGGVQQQETTTTVVQVAAEASRKKVEVRSAGRRGRREMRRIEDATSRQVTFSKRRSGLLKKAFELSVLCDAEVALIVFSPRGRLYQFASASSDLQRTIDRYLNHTKNSSAHEEGEESCVQKWRSEATTLGKKIEAIEGYKSKLLGEGLGSCSVQELQELEVQLEKSLCSIRQKKQKMLMDQILELREKEMNLLKENMVLRDQCKALSSPWSTSVGELKNKQADDDVHRHEDYSGGGVRDDDDRRMMEDVETDLAAANQAGKVLKKGKKKQAKDELDRQKQAEKKRRRLEKALANSAAIISELEKKKQKKREEQQRLDEEGAAIAEAVALHVLIGEDSNEPCHLMLNKHRRCNHWDHSAGFDFAVDAQGADIYPPDGLIQCADHVYAPKGRCIDWGIGQPLPSWGEVKDLQLQAPCYQGMFHQSVACPGFIAAQAVSSLQIGGDSSDITSPSQGATVVNRMLGATNRLNLYREI</sequence>
<dbReference type="InterPro" id="IPR002100">
    <property type="entry name" value="TF_MADSbox"/>
</dbReference>
<dbReference type="PANTHER" id="PTHR34212">
    <property type="entry name" value="OS02G0104200 PROTEIN"/>
    <property type="match status" value="1"/>
</dbReference>
<evidence type="ECO:0000256" key="4">
    <source>
        <dbReference type="ARBA" id="ARBA00023163"/>
    </source>
</evidence>
<dbReference type="STRING" id="65489.A0A0D3EZI8"/>
<evidence type="ECO:0000256" key="3">
    <source>
        <dbReference type="ARBA" id="ARBA00023125"/>
    </source>
</evidence>
<feature type="compositionally biased region" description="Basic and acidic residues" evidence="6">
    <location>
        <begin position="227"/>
        <end position="253"/>
    </location>
</feature>
<evidence type="ECO:0000256" key="6">
    <source>
        <dbReference type="SAM" id="MobiDB-lite"/>
    </source>
</evidence>
<feature type="region of interest" description="Disordered" evidence="6">
    <location>
        <begin position="268"/>
        <end position="297"/>
    </location>
</feature>
<dbReference type="InterPro" id="IPR002487">
    <property type="entry name" value="TF_Kbox"/>
</dbReference>
<accession>A0A0D3EZI8</accession>
<dbReference type="Pfam" id="PF01486">
    <property type="entry name" value="K-box"/>
    <property type="match status" value="1"/>
</dbReference>
<reference evidence="9" key="1">
    <citation type="journal article" date="2009" name="Rice">
        <title>De Novo Next Generation Sequencing of Plant Genomes.</title>
        <authorList>
            <person name="Rounsley S."/>
            <person name="Marri P.R."/>
            <person name="Yu Y."/>
            <person name="He R."/>
            <person name="Sisneros N."/>
            <person name="Goicoechea J.L."/>
            <person name="Lee S.J."/>
            <person name="Angelova A."/>
            <person name="Kudrna D."/>
            <person name="Luo M."/>
            <person name="Affourtit J."/>
            <person name="Desany B."/>
            <person name="Knight J."/>
            <person name="Niazi F."/>
            <person name="Egholm M."/>
            <person name="Wing R.A."/>
        </authorList>
    </citation>
    <scope>NUCLEOTIDE SEQUENCE [LARGE SCALE GENOMIC DNA]</scope>
    <source>
        <strain evidence="9">cv. IRGC 105608</strain>
    </source>
</reference>
<dbReference type="PRINTS" id="PR00404">
    <property type="entry name" value="MADSDOMAIN"/>
</dbReference>
<evidence type="ECO:0000256" key="1">
    <source>
        <dbReference type="ARBA" id="ARBA00004123"/>
    </source>
</evidence>
<keyword evidence="2" id="KW-0805">Transcription regulation</keyword>
<dbReference type="GO" id="GO:0045944">
    <property type="term" value="P:positive regulation of transcription by RNA polymerase II"/>
    <property type="evidence" value="ECO:0007669"/>
    <property type="project" value="InterPro"/>
</dbReference>
<dbReference type="AlphaFoldDB" id="A0A0D3EZI8"/>
<dbReference type="GO" id="GO:0000977">
    <property type="term" value="F:RNA polymerase II transcription regulatory region sequence-specific DNA binding"/>
    <property type="evidence" value="ECO:0007669"/>
    <property type="project" value="InterPro"/>
</dbReference>
<dbReference type="eggNOG" id="KOG0014">
    <property type="taxonomic scope" value="Eukaryota"/>
</dbReference>
<dbReference type="CDD" id="cd00265">
    <property type="entry name" value="MADS_MEF2_like"/>
    <property type="match status" value="1"/>
</dbReference>
<dbReference type="PaxDb" id="65489-OBART02G00360.1"/>
<dbReference type="Gramene" id="OBART02G00360.1">
    <property type="protein sequence ID" value="OBART02G00360.1"/>
    <property type="gene ID" value="OBART02G00360"/>
</dbReference>
<feature type="domain" description="K-box" evidence="8">
    <location>
        <begin position="129"/>
        <end position="219"/>
    </location>
</feature>
<dbReference type="SUPFAM" id="SSF55455">
    <property type="entry name" value="SRF-like"/>
    <property type="match status" value="1"/>
</dbReference>
<evidence type="ECO:0000313" key="10">
    <source>
        <dbReference type="Proteomes" id="UP000026960"/>
    </source>
</evidence>
<dbReference type="Gene3D" id="3.40.1810.10">
    <property type="entry name" value="Transcription factor, MADS-box"/>
    <property type="match status" value="1"/>
</dbReference>
<evidence type="ECO:0000256" key="2">
    <source>
        <dbReference type="ARBA" id="ARBA00023015"/>
    </source>
</evidence>
<keyword evidence="10" id="KW-1185">Reference proteome</keyword>
<dbReference type="InterPro" id="IPR033896">
    <property type="entry name" value="MEF2-like_N"/>
</dbReference>
<protein>
    <recommendedName>
        <fullName evidence="11">MADS-box domain-containing protein</fullName>
    </recommendedName>
</protein>
<dbReference type="Pfam" id="PF00319">
    <property type="entry name" value="SRF-TF"/>
    <property type="match status" value="1"/>
</dbReference>
<feature type="domain" description="MADS-box" evidence="7">
    <location>
        <begin position="41"/>
        <end position="101"/>
    </location>
</feature>
<keyword evidence="4" id="KW-0804">Transcription</keyword>
<evidence type="ECO:0000259" key="8">
    <source>
        <dbReference type="PROSITE" id="PS51297"/>
    </source>
</evidence>
<evidence type="ECO:0000313" key="9">
    <source>
        <dbReference type="EnsemblPlants" id="OBART02G00360.1"/>
    </source>
</evidence>
<dbReference type="GO" id="GO:0003700">
    <property type="term" value="F:DNA-binding transcription factor activity"/>
    <property type="evidence" value="ECO:0007669"/>
    <property type="project" value="InterPro"/>
</dbReference>
<name>A0A0D3EZI8_9ORYZ</name>
<reference evidence="9" key="2">
    <citation type="submission" date="2015-03" db="UniProtKB">
        <authorList>
            <consortium name="EnsemblPlants"/>
        </authorList>
    </citation>
    <scope>IDENTIFICATION</scope>
</reference>
<dbReference type="PANTHER" id="PTHR34212:SF1">
    <property type="entry name" value="OS06G0106900 PROTEIN"/>
    <property type="match status" value="1"/>
</dbReference>
<evidence type="ECO:0000259" key="7">
    <source>
        <dbReference type="PROSITE" id="PS50066"/>
    </source>
</evidence>
<dbReference type="InterPro" id="IPR036879">
    <property type="entry name" value="TF_MADSbox_sf"/>
</dbReference>
<dbReference type="PROSITE" id="PS50066">
    <property type="entry name" value="MADS_BOX_2"/>
    <property type="match status" value="1"/>
</dbReference>
<dbReference type="PROSITE" id="PS51297">
    <property type="entry name" value="K_BOX"/>
    <property type="match status" value="1"/>
</dbReference>
<dbReference type="GO" id="GO:0046983">
    <property type="term" value="F:protein dimerization activity"/>
    <property type="evidence" value="ECO:0007669"/>
    <property type="project" value="InterPro"/>
</dbReference>
<dbReference type="GO" id="GO:0005634">
    <property type="term" value="C:nucleus"/>
    <property type="evidence" value="ECO:0007669"/>
    <property type="project" value="UniProtKB-SubCell"/>
</dbReference>
<feature type="compositionally biased region" description="Basic and acidic residues" evidence="6">
    <location>
        <begin position="281"/>
        <end position="291"/>
    </location>
</feature>
<evidence type="ECO:0000256" key="5">
    <source>
        <dbReference type="ARBA" id="ARBA00023242"/>
    </source>
</evidence>
<organism evidence="9">
    <name type="scientific">Oryza barthii</name>
    <dbReference type="NCBI Taxonomy" id="65489"/>
    <lineage>
        <taxon>Eukaryota</taxon>
        <taxon>Viridiplantae</taxon>
        <taxon>Streptophyta</taxon>
        <taxon>Embryophyta</taxon>
        <taxon>Tracheophyta</taxon>
        <taxon>Spermatophyta</taxon>
        <taxon>Magnoliopsida</taxon>
        <taxon>Liliopsida</taxon>
        <taxon>Poales</taxon>
        <taxon>Poaceae</taxon>
        <taxon>BOP clade</taxon>
        <taxon>Oryzoideae</taxon>
        <taxon>Oryzeae</taxon>
        <taxon>Oryzinae</taxon>
        <taxon>Oryza</taxon>
    </lineage>
</organism>
<keyword evidence="3" id="KW-0238">DNA-binding</keyword>
<comment type="subcellular location">
    <subcellularLocation>
        <location evidence="1">Nucleus</location>
    </subcellularLocation>
</comment>
<dbReference type="Proteomes" id="UP000026960">
    <property type="component" value="Chromosome 2"/>
</dbReference>
<proteinExistence type="predicted"/>
<dbReference type="PROSITE" id="PS00350">
    <property type="entry name" value="MADS_BOX_1"/>
    <property type="match status" value="1"/>
</dbReference>
<dbReference type="EnsemblPlants" id="OBART02G00360.1">
    <property type="protein sequence ID" value="OBART02G00360.1"/>
    <property type="gene ID" value="OBART02G00360"/>
</dbReference>
<dbReference type="SMART" id="SM00432">
    <property type="entry name" value="MADS"/>
    <property type="match status" value="1"/>
</dbReference>
<evidence type="ECO:0008006" key="11">
    <source>
        <dbReference type="Google" id="ProtNLM"/>
    </source>
</evidence>
<dbReference type="FunFam" id="3.40.1810.10:FF:000003">
    <property type="entry name" value="MADS-box transcription factor MADS-MC"/>
    <property type="match status" value="1"/>
</dbReference>